<protein>
    <submittedName>
        <fullName evidence="3">FosX/FosE/FosI family fosfomycin resistance hydrolase</fullName>
    </submittedName>
</protein>
<keyword evidence="3" id="KW-0378">Hydrolase</keyword>
<dbReference type="RefSeq" id="WP_241603544.1">
    <property type="nucleotide sequence ID" value="NZ_JAKVIN010000007.1"/>
</dbReference>
<dbReference type="EMBL" id="JAKVIN010000007">
    <property type="protein sequence ID" value="MCJ8151026.1"/>
    <property type="molecule type" value="Genomic_DNA"/>
</dbReference>
<evidence type="ECO:0000256" key="1">
    <source>
        <dbReference type="ARBA" id="ARBA00022723"/>
    </source>
</evidence>
<name>A0ABT0CQY4_9HYPH</name>
<keyword evidence="4" id="KW-1185">Reference proteome</keyword>
<evidence type="ECO:0000259" key="2">
    <source>
        <dbReference type="PROSITE" id="PS51819"/>
    </source>
</evidence>
<sequence length="139" mass="16013">MIEGLSHMTFIVRDLDRMTDILQVVFDAKQVYASGKRQFSLSPERFFVIGGLWIAIMKGEALSERTYNHIAFKVPDDTLDLYLERIERLGLDVRPPRPRVEGEGRSLYFHDADNHLFELHSGTLDGRLTTYGRLEAVNE</sequence>
<dbReference type="PANTHER" id="PTHR36113:SF6">
    <property type="entry name" value="FOSFOMYCIN RESISTANCE PROTEIN FOSX"/>
    <property type="match status" value="1"/>
</dbReference>
<geneLocation type="plasmid" evidence="3">
    <name>unnamed</name>
</geneLocation>
<dbReference type="Proteomes" id="UP001201844">
    <property type="component" value="Unassembled WGS sequence"/>
</dbReference>
<dbReference type="InterPro" id="IPR037434">
    <property type="entry name" value="FosX"/>
</dbReference>
<dbReference type="InterPro" id="IPR029068">
    <property type="entry name" value="Glyas_Bleomycin-R_OHBP_Dase"/>
</dbReference>
<evidence type="ECO:0000313" key="4">
    <source>
        <dbReference type="Proteomes" id="UP001201844"/>
    </source>
</evidence>
<gene>
    <name evidence="3" type="primary">fosX</name>
    <name evidence="3" type="ORF">MKI86_17910</name>
</gene>
<dbReference type="Gene3D" id="3.10.180.10">
    <property type="entry name" value="2,3-Dihydroxybiphenyl 1,2-Dioxygenase, domain 1"/>
    <property type="match status" value="1"/>
</dbReference>
<dbReference type="InterPro" id="IPR051332">
    <property type="entry name" value="Fosfomycin_Res_Enzymes"/>
</dbReference>
<dbReference type="Pfam" id="PF00903">
    <property type="entry name" value="Glyoxalase"/>
    <property type="match status" value="1"/>
</dbReference>
<evidence type="ECO:0000313" key="3">
    <source>
        <dbReference type="EMBL" id="MCJ8151026.1"/>
    </source>
</evidence>
<dbReference type="InterPro" id="IPR004360">
    <property type="entry name" value="Glyas_Fos-R_dOase_dom"/>
</dbReference>
<dbReference type="InterPro" id="IPR037523">
    <property type="entry name" value="VOC_core"/>
</dbReference>
<keyword evidence="1" id="KW-0479">Metal-binding</keyword>
<dbReference type="PANTHER" id="PTHR36113">
    <property type="entry name" value="LYASE, PUTATIVE-RELATED-RELATED"/>
    <property type="match status" value="1"/>
</dbReference>
<dbReference type="CDD" id="cd08364">
    <property type="entry name" value="FosX"/>
    <property type="match status" value="1"/>
</dbReference>
<dbReference type="SUPFAM" id="SSF54593">
    <property type="entry name" value="Glyoxalase/Bleomycin resistance protein/Dihydroxybiphenyl dioxygenase"/>
    <property type="match status" value="1"/>
</dbReference>
<accession>A0ABT0CQY4</accession>
<keyword evidence="3" id="KW-0614">Plasmid</keyword>
<feature type="domain" description="VOC" evidence="2">
    <location>
        <begin position="4"/>
        <end position="122"/>
    </location>
</feature>
<organism evidence="3 4">
    <name type="scientific">Shinella sedimenti</name>
    <dbReference type="NCBI Taxonomy" id="2919913"/>
    <lineage>
        <taxon>Bacteria</taxon>
        <taxon>Pseudomonadati</taxon>
        <taxon>Pseudomonadota</taxon>
        <taxon>Alphaproteobacteria</taxon>
        <taxon>Hyphomicrobiales</taxon>
        <taxon>Rhizobiaceae</taxon>
        <taxon>Shinella</taxon>
    </lineage>
</organism>
<proteinExistence type="predicted"/>
<dbReference type="NCBIfam" id="NF000222">
    <property type="entry name" value="FosX"/>
    <property type="match status" value="1"/>
</dbReference>
<dbReference type="GO" id="GO:0016787">
    <property type="term" value="F:hydrolase activity"/>
    <property type="evidence" value="ECO:0007669"/>
    <property type="project" value="UniProtKB-KW"/>
</dbReference>
<dbReference type="PROSITE" id="PS51819">
    <property type="entry name" value="VOC"/>
    <property type="match status" value="1"/>
</dbReference>
<comment type="caution">
    <text evidence="3">The sequence shown here is derived from an EMBL/GenBank/DDBJ whole genome shotgun (WGS) entry which is preliminary data.</text>
</comment>
<reference evidence="3 4" key="1">
    <citation type="submission" date="2022-02" db="EMBL/GenBank/DDBJ databases">
        <title>Shinella B3.7 sp. nov., isolated from Sediment (Zhairuo Island).</title>
        <authorList>
            <person name="Chen G."/>
        </authorList>
    </citation>
    <scope>NUCLEOTIDE SEQUENCE [LARGE SCALE GENOMIC DNA]</scope>
    <source>
        <strain evidence="3 4">B3.7</strain>
        <plasmid evidence="3">unnamed</plasmid>
    </source>
</reference>